<organism evidence="2 3">
    <name type="scientific">Papilio xuthus</name>
    <name type="common">Asian swallowtail butterfly</name>
    <dbReference type="NCBI Taxonomy" id="66420"/>
    <lineage>
        <taxon>Eukaryota</taxon>
        <taxon>Metazoa</taxon>
        <taxon>Ecdysozoa</taxon>
        <taxon>Arthropoda</taxon>
        <taxon>Hexapoda</taxon>
        <taxon>Insecta</taxon>
        <taxon>Pterygota</taxon>
        <taxon>Neoptera</taxon>
        <taxon>Endopterygota</taxon>
        <taxon>Lepidoptera</taxon>
        <taxon>Glossata</taxon>
        <taxon>Ditrysia</taxon>
        <taxon>Papilionoidea</taxon>
        <taxon>Papilionidae</taxon>
        <taxon>Papilioninae</taxon>
        <taxon>Papilio</taxon>
    </lineage>
</organism>
<reference evidence="2 3" key="1">
    <citation type="journal article" date="2015" name="Nat. Commun.">
        <title>Outbred genome sequencing and CRISPR/Cas9 gene editing in butterflies.</title>
        <authorList>
            <person name="Li X."/>
            <person name="Fan D."/>
            <person name="Zhang W."/>
            <person name="Liu G."/>
            <person name="Zhang L."/>
            <person name="Zhao L."/>
            <person name="Fang X."/>
            <person name="Chen L."/>
            <person name="Dong Y."/>
            <person name="Chen Y."/>
            <person name="Ding Y."/>
            <person name="Zhao R."/>
            <person name="Feng M."/>
            <person name="Zhu Y."/>
            <person name="Feng Y."/>
            <person name="Jiang X."/>
            <person name="Zhu D."/>
            <person name="Xiang H."/>
            <person name="Feng X."/>
            <person name="Li S."/>
            <person name="Wang J."/>
            <person name="Zhang G."/>
            <person name="Kronforst M.R."/>
            <person name="Wang W."/>
        </authorList>
    </citation>
    <scope>NUCLEOTIDE SEQUENCE [LARGE SCALE GENOMIC DNA]</scope>
    <source>
        <strain evidence="2">Ya'a_city_454_Px</strain>
        <tissue evidence="2">Whole body</tissue>
    </source>
</reference>
<name>A0A194QAP3_PAPXU</name>
<accession>A0A194QAP3</accession>
<feature type="region of interest" description="Disordered" evidence="1">
    <location>
        <begin position="66"/>
        <end position="100"/>
    </location>
</feature>
<dbReference type="EMBL" id="KQ459232">
    <property type="protein sequence ID" value="KPJ02542.1"/>
    <property type="molecule type" value="Genomic_DNA"/>
</dbReference>
<keyword evidence="3" id="KW-1185">Reference proteome</keyword>
<gene>
    <name evidence="2" type="ORF">RR46_09745</name>
</gene>
<protein>
    <submittedName>
        <fullName evidence="2">Uncharacterized protein</fullName>
    </submittedName>
</protein>
<evidence type="ECO:0000313" key="2">
    <source>
        <dbReference type="EMBL" id="KPJ02542.1"/>
    </source>
</evidence>
<evidence type="ECO:0000313" key="3">
    <source>
        <dbReference type="Proteomes" id="UP000053268"/>
    </source>
</evidence>
<dbReference type="AlphaFoldDB" id="A0A194QAP3"/>
<evidence type="ECO:0000256" key="1">
    <source>
        <dbReference type="SAM" id="MobiDB-lite"/>
    </source>
</evidence>
<feature type="compositionally biased region" description="Low complexity" evidence="1">
    <location>
        <begin position="74"/>
        <end position="84"/>
    </location>
</feature>
<sequence>MQAGERDGPSALCPPAGRCPALLHSKLIHNAIFLNIFLKELIEASQQCGTNERSLRIHCVPAIAAPRRPPRPPAGTAGLAAAAAADRREEKPEKRRRTVNRMRSRFNTPVVPVSLLFNTTCFSYSAIDRASYRSGDVMRSF</sequence>
<proteinExistence type="predicted"/>
<dbReference type="Proteomes" id="UP000053268">
    <property type="component" value="Unassembled WGS sequence"/>
</dbReference>